<evidence type="ECO:0000313" key="3">
    <source>
        <dbReference type="EMBL" id="CAB4261804.1"/>
    </source>
</evidence>
<accession>A0A6J5TCY7</accession>
<gene>
    <name evidence="3" type="ORF">CURHAP_LOCUS731</name>
</gene>
<dbReference type="Proteomes" id="UP000507222">
    <property type="component" value="Unassembled WGS sequence"/>
</dbReference>
<feature type="region of interest" description="Disordered" evidence="1">
    <location>
        <begin position="93"/>
        <end position="142"/>
    </location>
</feature>
<feature type="signal peptide" evidence="2">
    <location>
        <begin position="1"/>
        <end position="25"/>
    </location>
</feature>
<feature type="compositionally biased region" description="Acidic residues" evidence="1">
    <location>
        <begin position="233"/>
        <end position="251"/>
    </location>
</feature>
<feature type="compositionally biased region" description="Polar residues" evidence="1">
    <location>
        <begin position="93"/>
        <end position="102"/>
    </location>
</feature>
<reference evidence="3 4" key="1">
    <citation type="submission" date="2020-05" db="EMBL/GenBank/DDBJ databases">
        <authorList>
            <person name="Campoy J."/>
            <person name="Schneeberger K."/>
            <person name="Spophaly S."/>
        </authorList>
    </citation>
    <scope>NUCLEOTIDE SEQUENCE [LARGE SCALE GENOMIC DNA]</scope>
    <source>
        <strain evidence="3">PruArmRojPasFocal</strain>
    </source>
</reference>
<feature type="region of interest" description="Disordered" evidence="1">
    <location>
        <begin position="158"/>
        <end position="199"/>
    </location>
</feature>
<feature type="compositionally biased region" description="Polar residues" evidence="1">
    <location>
        <begin position="189"/>
        <end position="199"/>
    </location>
</feature>
<evidence type="ECO:0000256" key="1">
    <source>
        <dbReference type="SAM" id="MobiDB-lite"/>
    </source>
</evidence>
<feature type="compositionally biased region" description="Polar residues" evidence="1">
    <location>
        <begin position="158"/>
        <end position="174"/>
    </location>
</feature>
<keyword evidence="2" id="KW-0732">Signal</keyword>
<evidence type="ECO:0008006" key="5">
    <source>
        <dbReference type="Google" id="ProtNLM"/>
    </source>
</evidence>
<evidence type="ECO:0000256" key="2">
    <source>
        <dbReference type="SAM" id="SignalP"/>
    </source>
</evidence>
<organism evidence="3 4">
    <name type="scientific">Prunus armeniaca</name>
    <name type="common">Apricot</name>
    <name type="synonym">Armeniaca vulgaris</name>
    <dbReference type="NCBI Taxonomy" id="36596"/>
    <lineage>
        <taxon>Eukaryota</taxon>
        <taxon>Viridiplantae</taxon>
        <taxon>Streptophyta</taxon>
        <taxon>Embryophyta</taxon>
        <taxon>Tracheophyta</taxon>
        <taxon>Spermatophyta</taxon>
        <taxon>Magnoliopsida</taxon>
        <taxon>eudicotyledons</taxon>
        <taxon>Gunneridae</taxon>
        <taxon>Pentapetalae</taxon>
        <taxon>rosids</taxon>
        <taxon>fabids</taxon>
        <taxon>Rosales</taxon>
        <taxon>Rosaceae</taxon>
        <taxon>Amygdaloideae</taxon>
        <taxon>Amygdaleae</taxon>
        <taxon>Prunus</taxon>
    </lineage>
</organism>
<evidence type="ECO:0000313" key="4">
    <source>
        <dbReference type="Proteomes" id="UP000507222"/>
    </source>
</evidence>
<feature type="region of interest" description="Disordered" evidence="1">
    <location>
        <begin position="211"/>
        <end position="251"/>
    </location>
</feature>
<sequence length="251" mass="27593">MKYCCYKLLASLLLFFLSVLQPSSSLFLPLPVYGYITTSWYHDIFLSKEGHDPVENPESLCSMCNSVVQGGIEVLYLHYLASHLEDEGMTSQMAGQNLHPNTSSSPSQPLVPPPPSPVNLTQIPSTSASTSNPSNPLLGLNRKPLLPVQNQAPQRDQLALNNPNQAGPSSSSVIRPQRPHQEQGVRINNDGQVPQQNSPPVIQYMYMRQRRRGNEHQGALSNQPAQDVIDVGSDFEEGSSDSEDIDLDFGI</sequence>
<dbReference type="AlphaFoldDB" id="A0A6J5TCY7"/>
<feature type="compositionally biased region" description="Low complexity" evidence="1">
    <location>
        <begin position="124"/>
        <end position="136"/>
    </location>
</feature>
<proteinExistence type="predicted"/>
<name>A0A6J5TCY7_PRUAR</name>
<protein>
    <recommendedName>
        <fullName evidence="5">BED-type domain-containing protein</fullName>
    </recommendedName>
</protein>
<feature type="chain" id="PRO_5027015806" description="BED-type domain-containing protein" evidence="2">
    <location>
        <begin position="26"/>
        <end position="251"/>
    </location>
</feature>
<dbReference type="EMBL" id="CAEKDK010000001">
    <property type="protein sequence ID" value="CAB4261804.1"/>
    <property type="molecule type" value="Genomic_DNA"/>
</dbReference>